<dbReference type="InterPro" id="IPR008521">
    <property type="entry name" value="Mg_trans_NIPA"/>
</dbReference>
<comment type="subunit">
    <text evidence="7">Homodimer.</text>
</comment>
<evidence type="ECO:0000313" key="9">
    <source>
        <dbReference type="EMBL" id="GBF96136.1"/>
    </source>
</evidence>
<dbReference type="GO" id="GO:0005769">
    <property type="term" value="C:early endosome"/>
    <property type="evidence" value="ECO:0007669"/>
    <property type="project" value="UniProtKB-SubCell"/>
</dbReference>
<dbReference type="OrthoDB" id="6428174at2759"/>
<keyword evidence="4 7" id="KW-1133">Transmembrane helix</keyword>
<comment type="caution">
    <text evidence="7">Lacks conserved residue(s) required for the propagation of feature annotation.</text>
</comment>
<keyword evidence="7" id="KW-0967">Endosome</keyword>
<evidence type="ECO:0000256" key="7">
    <source>
        <dbReference type="RuleBase" id="RU363078"/>
    </source>
</evidence>
<feature type="transmembrane region" description="Helical" evidence="7">
    <location>
        <begin position="96"/>
        <end position="115"/>
    </location>
</feature>
<proteinExistence type="inferred from homology"/>
<dbReference type="FunCoup" id="A0A2V0P8G2">
    <property type="interactions" value="2259"/>
</dbReference>
<comment type="caution">
    <text evidence="9">The sequence shown here is derived from an EMBL/GenBank/DDBJ whole genome shotgun (WGS) entry which is preliminary data.</text>
</comment>
<feature type="transmembrane region" description="Helical" evidence="7">
    <location>
        <begin position="122"/>
        <end position="141"/>
    </location>
</feature>
<name>A0A2V0P8G2_9CHLO</name>
<evidence type="ECO:0000256" key="2">
    <source>
        <dbReference type="ARBA" id="ARBA00007001"/>
    </source>
</evidence>
<dbReference type="GO" id="GO:0005886">
    <property type="term" value="C:plasma membrane"/>
    <property type="evidence" value="ECO:0007669"/>
    <property type="project" value="UniProtKB-SubCell"/>
</dbReference>
<dbReference type="AlphaFoldDB" id="A0A2V0P8G2"/>
<keyword evidence="7" id="KW-0406">Ion transport</keyword>
<feature type="compositionally biased region" description="Gly residues" evidence="8">
    <location>
        <begin position="374"/>
        <end position="387"/>
    </location>
</feature>
<organism evidence="9 10">
    <name type="scientific">Raphidocelis subcapitata</name>
    <dbReference type="NCBI Taxonomy" id="307507"/>
    <lineage>
        <taxon>Eukaryota</taxon>
        <taxon>Viridiplantae</taxon>
        <taxon>Chlorophyta</taxon>
        <taxon>core chlorophytes</taxon>
        <taxon>Chlorophyceae</taxon>
        <taxon>CS clade</taxon>
        <taxon>Sphaeropleales</taxon>
        <taxon>Selenastraceae</taxon>
        <taxon>Raphidocelis</taxon>
    </lineage>
</organism>
<dbReference type="Proteomes" id="UP000247498">
    <property type="component" value="Unassembled WGS sequence"/>
</dbReference>
<comment type="similarity">
    <text evidence="2 7">Belongs to the NIPA (TC 2.A.7) family.</text>
</comment>
<evidence type="ECO:0000256" key="3">
    <source>
        <dbReference type="ARBA" id="ARBA00022692"/>
    </source>
</evidence>
<protein>
    <recommendedName>
        <fullName evidence="7">Probable magnesium transporter</fullName>
    </recommendedName>
</protein>
<dbReference type="GO" id="GO:0015095">
    <property type="term" value="F:magnesium ion transmembrane transporter activity"/>
    <property type="evidence" value="ECO:0007669"/>
    <property type="project" value="UniProtKB-UniRule"/>
</dbReference>
<sequence length="407" mass="42141">MDSAEGTGELPQPAGGGMWSEQTIGLVLALSSSVFIGSSFIIKKRGLRMAGSSGLRAGAGGFGYLREPLWWAGLLTMVVGEIANFAAYAFAPAILVTPLGALSIIISALLADALLNEKLNMFGWVGCGLCINGSVTIVLHAPAERQLSSVAEVWAMAMQPAFLVYAFIAASTVAYLIHWVAPRQGTTNIFVYLGICSTAGSLSVISCKALGIALKLTFTGNNQLGDPRTVVFIVVLVSCLLIQLDYLNKALDLFNTAVVSPIYYVMFTLLSIVASVIMFQDVQTGVQLATEACGFLTIVGGTFMLHTTRDLDLTPLDLDRLTKSERTSVDGGAAALRGAAQGSAANLRGRRPAAALELASVGSGSAKHTTLEMGAGGGGGGGGGGEGAAAASADREEEPLLSSSRKR</sequence>
<keyword evidence="7" id="KW-1003">Cell membrane</keyword>
<evidence type="ECO:0000256" key="5">
    <source>
        <dbReference type="ARBA" id="ARBA00023136"/>
    </source>
</evidence>
<keyword evidence="3 7" id="KW-0812">Transmembrane</keyword>
<dbReference type="InParanoid" id="A0A2V0P8G2"/>
<dbReference type="Pfam" id="PF05653">
    <property type="entry name" value="Mg_trans_NIPA"/>
    <property type="match status" value="1"/>
</dbReference>
<evidence type="ECO:0000256" key="1">
    <source>
        <dbReference type="ARBA" id="ARBA00004141"/>
    </source>
</evidence>
<keyword evidence="7" id="KW-0460">Magnesium</keyword>
<dbReference type="EMBL" id="BDRX01000075">
    <property type="protein sequence ID" value="GBF96136.1"/>
    <property type="molecule type" value="Genomic_DNA"/>
</dbReference>
<gene>
    <name evidence="9" type="ORF">Rsub_08884</name>
</gene>
<feature type="transmembrane region" description="Helical" evidence="7">
    <location>
        <begin position="229"/>
        <end position="247"/>
    </location>
</feature>
<evidence type="ECO:0000256" key="4">
    <source>
        <dbReference type="ARBA" id="ARBA00022989"/>
    </source>
</evidence>
<accession>A0A2V0P8G2</accession>
<comment type="subcellular location">
    <subcellularLocation>
        <location evidence="7">Cell membrane</location>
        <topology evidence="7">Multi-pass membrane protein</topology>
    </subcellularLocation>
    <subcellularLocation>
        <location evidence="7">Early endosome</location>
    </subcellularLocation>
    <subcellularLocation>
        <location evidence="1">Membrane</location>
        <topology evidence="1">Multi-pass membrane protein</topology>
    </subcellularLocation>
</comment>
<comment type="function">
    <text evidence="6 7">Acts as a Mg(2+) transporter. Can also transport other divalent cations such as Fe(2+), Sr(2+), Ba(2+), Mn(2+) and Co(2+) but to a much less extent than Mg(2+).</text>
</comment>
<dbReference type="PANTHER" id="PTHR12570">
    <property type="match status" value="1"/>
</dbReference>
<reference evidence="9 10" key="1">
    <citation type="journal article" date="2018" name="Sci. Rep.">
        <title>Raphidocelis subcapitata (=Pseudokirchneriella subcapitata) provides an insight into genome evolution and environmental adaptations in the Sphaeropleales.</title>
        <authorList>
            <person name="Suzuki S."/>
            <person name="Yamaguchi H."/>
            <person name="Nakajima N."/>
            <person name="Kawachi M."/>
        </authorList>
    </citation>
    <scope>NUCLEOTIDE SEQUENCE [LARGE SCALE GENOMIC DNA]</scope>
    <source>
        <strain evidence="9 10">NIES-35</strain>
    </source>
</reference>
<feature type="transmembrane region" description="Helical" evidence="7">
    <location>
        <begin position="259"/>
        <end position="279"/>
    </location>
</feature>
<evidence type="ECO:0000256" key="6">
    <source>
        <dbReference type="ARBA" id="ARBA00025284"/>
    </source>
</evidence>
<feature type="region of interest" description="Disordered" evidence="8">
    <location>
        <begin position="365"/>
        <end position="407"/>
    </location>
</feature>
<feature type="transmembrane region" description="Helical" evidence="7">
    <location>
        <begin position="23"/>
        <end position="42"/>
    </location>
</feature>
<dbReference type="PANTHER" id="PTHR12570:SF91">
    <property type="entry name" value="MAGNESIUM TRANSPORTER-RELATED"/>
    <property type="match status" value="1"/>
</dbReference>
<feature type="transmembrane region" description="Helical" evidence="7">
    <location>
        <begin position="153"/>
        <end position="177"/>
    </location>
</feature>
<keyword evidence="5 7" id="KW-0472">Membrane</keyword>
<dbReference type="InterPro" id="IPR037185">
    <property type="entry name" value="EmrE-like"/>
</dbReference>
<keyword evidence="7" id="KW-0813">Transport</keyword>
<dbReference type="STRING" id="307507.A0A2V0P8G2"/>
<evidence type="ECO:0000313" key="10">
    <source>
        <dbReference type="Proteomes" id="UP000247498"/>
    </source>
</evidence>
<dbReference type="SUPFAM" id="SSF103481">
    <property type="entry name" value="Multidrug resistance efflux transporter EmrE"/>
    <property type="match status" value="1"/>
</dbReference>
<evidence type="ECO:0000256" key="8">
    <source>
        <dbReference type="SAM" id="MobiDB-lite"/>
    </source>
</evidence>
<feature type="transmembrane region" description="Helical" evidence="7">
    <location>
        <begin position="189"/>
        <end position="214"/>
    </location>
</feature>
<keyword evidence="10" id="KW-1185">Reference proteome</keyword>